<evidence type="ECO:0000256" key="13">
    <source>
        <dbReference type="SAM" id="MobiDB-lite"/>
    </source>
</evidence>
<keyword evidence="7 14" id="KW-1133">Transmembrane helix</keyword>
<dbReference type="InterPro" id="IPR027027">
    <property type="entry name" value="GOSR2/Membrin/Bos1"/>
</dbReference>
<dbReference type="CDD" id="cd15863">
    <property type="entry name" value="SNARE_GS27"/>
    <property type="match status" value="1"/>
</dbReference>
<sequence length="241" mass="26870">MNSLFNSALKQSQSLKRDLEAFSNSPATASPALQGQISASLAALARTIDDYESTARRELIPAKKEKAEARVKSFRKELAESRTHFEALKGERQEAAHTVARSELLGRRGHSSATPENPYANSNVAPRASSSPFAPAAGHGNGNVALAMEDHVFRERDFLSRTDSQLDEFLDRGRSVLSDLAEQRGMLKNTQKRLYSVANTLGISGDTIRMIERRAKQDKWFFYGGVVIFFGFCYLVLRWLR</sequence>
<gene>
    <name evidence="15" type="ORF">FN846DRAFT_627093</name>
</gene>
<dbReference type="GO" id="GO:0000149">
    <property type="term" value="F:SNARE binding"/>
    <property type="evidence" value="ECO:0007669"/>
    <property type="project" value="TreeGrafter"/>
</dbReference>
<evidence type="ECO:0000313" key="15">
    <source>
        <dbReference type="EMBL" id="KAA8909145.1"/>
    </source>
</evidence>
<evidence type="ECO:0000256" key="1">
    <source>
        <dbReference type="ARBA" id="ARBA00004163"/>
    </source>
</evidence>
<comment type="function">
    <text evidence="12">SNARE required for protein transport between the ER and the Golgi complex.</text>
</comment>
<dbReference type="Gene3D" id="1.20.5.110">
    <property type="match status" value="1"/>
</dbReference>
<dbReference type="FunCoup" id="A0A5J5F024">
    <property type="interactions" value="60"/>
</dbReference>
<evidence type="ECO:0000256" key="5">
    <source>
        <dbReference type="ARBA" id="ARBA00022892"/>
    </source>
</evidence>
<comment type="similarity">
    <text evidence="10 12">Belongs to the BOS1 family.</text>
</comment>
<evidence type="ECO:0000256" key="10">
    <source>
        <dbReference type="ARBA" id="ARBA00037983"/>
    </source>
</evidence>
<evidence type="ECO:0000256" key="14">
    <source>
        <dbReference type="SAM" id="Phobius"/>
    </source>
</evidence>
<evidence type="ECO:0000256" key="12">
    <source>
        <dbReference type="PIRNR" id="PIRNR028865"/>
    </source>
</evidence>
<keyword evidence="9 12" id="KW-0472">Membrane</keyword>
<feature type="transmembrane region" description="Helical" evidence="14">
    <location>
        <begin position="220"/>
        <end position="240"/>
    </location>
</feature>
<proteinExistence type="inferred from homology"/>
<dbReference type="GO" id="GO:0031902">
    <property type="term" value="C:late endosome membrane"/>
    <property type="evidence" value="ECO:0007669"/>
    <property type="project" value="TreeGrafter"/>
</dbReference>
<dbReference type="GO" id="GO:0000139">
    <property type="term" value="C:Golgi membrane"/>
    <property type="evidence" value="ECO:0007669"/>
    <property type="project" value="UniProtKB-SubCell"/>
</dbReference>
<evidence type="ECO:0000256" key="6">
    <source>
        <dbReference type="ARBA" id="ARBA00022927"/>
    </source>
</evidence>
<dbReference type="InParanoid" id="A0A5J5F024"/>
<dbReference type="OrthoDB" id="158360at2759"/>
<evidence type="ECO:0000313" key="16">
    <source>
        <dbReference type="Proteomes" id="UP000326924"/>
    </source>
</evidence>
<keyword evidence="3 12" id="KW-0813">Transport</keyword>
<dbReference type="GO" id="GO:0006906">
    <property type="term" value="P:vesicle fusion"/>
    <property type="evidence" value="ECO:0007669"/>
    <property type="project" value="TreeGrafter"/>
</dbReference>
<dbReference type="Proteomes" id="UP000326924">
    <property type="component" value="Unassembled WGS sequence"/>
</dbReference>
<accession>A0A5J5F024</accession>
<dbReference type="Pfam" id="PF12352">
    <property type="entry name" value="V-SNARE_C"/>
    <property type="match status" value="1"/>
</dbReference>
<evidence type="ECO:0000256" key="7">
    <source>
        <dbReference type="ARBA" id="ARBA00022989"/>
    </source>
</evidence>
<dbReference type="GO" id="GO:0031201">
    <property type="term" value="C:SNARE complex"/>
    <property type="evidence" value="ECO:0007669"/>
    <property type="project" value="TreeGrafter"/>
</dbReference>
<feature type="compositionally biased region" description="Low complexity" evidence="13">
    <location>
        <begin position="125"/>
        <end position="136"/>
    </location>
</feature>
<protein>
    <recommendedName>
        <fullName evidence="11 12">Protein transport protein BOS1</fullName>
    </recommendedName>
</protein>
<name>A0A5J5F024_9PEZI</name>
<dbReference type="PIRSF" id="PIRSF028865">
    <property type="entry name" value="Membrin-2"/>
    <property type="match status" value="1"/>
</dbReference>
<keyword evidence="4 14" id="KW-0812">Transmembrane</keyword>
<evidence type="ECO:0000256" key="9">
    <source>
        <dbReference type="ARBA" id="ARBA00023136"/>
    </source>
</evidence>
<dbReference type="EMBL" id="VXIS01000060">
    <property type="protein sequence ID" value="KAA8909145.1"/>
    <property type="molecule type" value="Genomic_DNA"/>
</dbReference>
<dbReference type="PANTHER" id="PTHR21230:SF1">
    <property type="entry name" value="GOLGI SNAP RECEPTOR COMPLEX MEMBER 2"/>
    <property type="match status" value="1"/>
</dbReference>
<feature type="compositionally biased region" description="Polar residues" evidence="13">
    <location>
        <begin position="111"/>
        <end position="124"/>
    </location>
</feature>
<keyword evidence="5" id="KW-0931">ER-Golgi transport</keyword>
<feature type="region of interest" description="Disordered" evidence="13">
    <location>
        <begin position="89"/>
        <end position="136"/>
    </location>
</feature>
<organism evidence="15 16">
    <name type="scientific">Sphaerosporella brunnea</name>
    <dbReference type="NCBI Taxonomy" id="1250544"/>
    <lineage>
        <taxon>Eukaryota</taxon>
        <taxon>Fungi</taxon>
        <taxon>Dikarya</taxon>
        <taxon>Ascomycota</taxon>
        <taxon>Pezizomycotina</taxon>
        <taxon>Pezizomycetes</taxon>
        <taxon>Pezizales</taxon>
        <taxon>Pyronemataceae</taxon>
        <taxon>Sphaerosporella</taxon>
    </lineage>
</organism>
<dbReference type="SUPFAM" id="SSF58038">
    <property type="entry name" value="SNARE fusion complex"/>
    <property type="match status" value="1"/>
</dbReference>
<evidence type="ECO:0000256" key="11">
    <source>
        <dbReference type="ARBA" id="ARBA00040957"/>
    </source>
</evidence>
<evidence type="ECO:0000256" key="3">
    <source>
        <dbReference type="ARBA" id="ARBA00022448"/>
    </source>
</evidence>
<keyword evidence="16" id="KW-1185">Reference proteome</keyword>
<comment type="caution">
    <text evidence="15">The sequence shown here is derived from an EMBL/GenBank/DDBJ whole genome shotgun (WGS) entry which is preliminary data.</text>
</comment>
<dbReference type="GO" id="GO:0006888">
    <property type="term" value="P:endoplasmic reticulum to Golgi vesicle-mediated transport"/>
    <property type="evidence" value="ECO:0007669"/>
    <property type="project" value="TreeGrafter"/>
</dbReference>
<evidence type="ECO:0000256" key="8">
    <source>
        <dbReference type="ARBA" id="ARBA00023034"/>
    </source>
</evidence>
<dbReference type="AlphaFoldDB" id="A0A5J5F024"/>
<keyword evidence="6 12" id="KW-0653">Protein transport</keyword>
<dbReference type="GO" id="GO:0015031">
    <property type="term" value="P:protein transport"/>
    <property type="evidence" value="ECO:0007669"/>
    <property type="project" value="UniProtKB-KW"/>
</dbReference>
<evidence type="ECO:0000256" key="2">
    <source>
        <dbReference type="ARBA" id="ARBA00004409"/>
    </source>
</evidence>
<dbReference type="PANTHER" id="PTHR21230">
    <property type="entry name" value="VESICLE TRANSPORT V-SNARE PROTEIN VTI1-RELATED"/>
    <property type="match status" value="1"/>
</dbReference>
<dbReference type="GO" id="GO:0012507">
    <property type="term" value="C:ER to Golgi transport vesicle membrane"/>
    <property type="evidence" value="ECO:0007669"/>
    <property type="project" value="TreeGrafter"/>
</dbReference>
<keyword evidence="8" id="KW-0333">Golgi apparatus</keyword>
<dbReference type="GO" id="GO:0005484">
    <property type="term" value="F:SNAP receptor activity"/>
    <property type="evidence" value="ECO:0007669"/>
    <property type="project" value="InterPro"/>
</dbReference>
<comment type="subcellular location">
    <subcellularLocation>
        <location evidence="1">Endoplasmic reticulum membrane</location>
        <topology evidence="1">Single-pass type IV membrane protein</topology>
    </subcellularLocation>
    <subcellularLocation>
        <location evidence="2">Golgi apparatus membrane</location>
        <topology evidence="2">Single-pass type IV membrane protein</topology>
    </subcellularLocation>
</comment>
<dbReference type="GO" id="GO:0005789">
    <property type="term" value="C:endoplasmic reticulum membrane"/>
    <property type="evidence" value="ECO:0007669"/>
    <property type="project" value="UniProtKB-SubCell"/>
</dbReference>
<evidence type="ECO:0000256" key="4">
    <source>
        <dbReference type="ARBA" id="ARBA00022692"/>
    </source>
</evidence>
<reference evidence="15 16" key="1">
    <citation type="submission" date="2019-09" db="EMBL/GenBank/DDBJ databases">
        <title>Draft genome of the ectomycorrhizal ascomycete Sphaerosporella brunnea.</title>
        <authorList>
            <consortium name="DOE Joint Genome Institute"/>
            <person name="Benucci G.M."/>
            <person name="Marozzi G."/>
            <person name="Antonielli L."/>
            <person name="Sanchez S."/>
            <person name="Marco P."/>
            <person name="Wang X."/>
            <person name="Falini L.B."/>
            <person name="Barry K."/>
            <person name="Haridas S."/>
            <person name="Lipzen A."/>
            <person name="Labutti K."/>
            <person name="Grigoriev I.V."/>
            <person name="Murat C."/>
            <person name="Martin F."/>
            <person name="Albertini E."/>
            <person name="Donnini D."/>
            <person name="Bonito G."/>
        </authorList>
    </citation>
    <scope>NUCLEOTIDE SEQUENCE [LARGE SCALE GENOMIC DNA]</scope>
    <source>
        <strain evidence="15 16">Sb_GMNB300</strain>
    </source>
</reference>